<dbReference type="Gene3D" id="1.10.10.10">
    <property type="entry name" value="Winged helix-like DNA-binding domain superfamily/Winged helix DNA-binding domain"/>
    <property type="match status" value="1"/>
</dbReference>
<gene>
    <name evidence="5" type="ORF">H735_23430</name>
</gene>
<dbReference type="Proteomes" id="UP000031586">
    <property type="component" value="Unassembled WGS sequence"/>
</dbReference>
<dbReference type="RefSeq" id="WP_027726531.1">
    <property type="nucleotide sequence ID" value="NZ_BAOH01000002.1"/>
</dbReference>
<reference evidence="5 6" key="1">
    <citation type="submission" date="2014-07" db="EMBL/GenBank/DDBJ databases">
        <title>Unique and conserved regions in Vibrio harveyi and related species in comparison with the shrimp pathogen Vibrio harveyi CAIM 1792.</title>
        <authorList>
            <person name="Espinoza-Valles I."/>
            <person name="Vora G."/>
            <person name="Leekitcharoenphon P."/>
            <person name="Ussery D."/>
            <person name="Hoj L."/>
            <person name="Gomez-Gil B."/>
        </authorList>
    </citation>
    <scope>NUCLEOTIDE SEQUENCE [LARGE SCALE GENOMIC DNA]</scope>
    <source>
        <strain evidence="6">CAIM 1854 / LMG 25443</strain>
    </source>
</reference>
<dbReference type="GO" id="GO:0003677">
    <property type="term" value="F:DNA binding"/>
    <property type="evidence" value="ECO:0007669"/>
    <property type="project" value="UniProtKB-KW"/>
</dbReference>
<dbReference type="InterPro" id="IPR008920">
    <property type="entry name" value="TF_FadR/GntR_C"/>
</dbReference>
<dbReference type="GO" id="GO:0003700">
    <property type="term" value="F:DNA-binding transcription factor activity"/>
    <property type="evidence" value="ECO:0007669"/>
    <property type="project" value="InterPro"/>
</dbReference>
<organism evidence="5 6">
    <name type="scientific">Vibrio owensii CAIM 1854 = LMG 25443</name>
    <dbReference type="NCBI Taxonomy" id="1229493"/>
    <lineage>
        <taxon>Bacteria</taxon>
        <taxon>Pseudomonadati</taxon>
        <taxon>Pseudomonadota</taxon>
        <taxon>Gammaproteobacteria</taxon>
        <taxon>Vibrionales</taxon>
        <taxon>Vibrionaceae</taxon>
        <taxon>Vibrio</taxon>
    </lineage>
</organism>
<sequence>MRLLVSSPTLTDKVAKMICQDILTGALKPGQKLVVADLKEKYNVGASPIREALVQLSWSKYVKLEPQKGCWVAPVCKKELNDLYESLRVVSSVLLKKAILAGDESWELDVLTSYHKLSRLNFDETFCWQEWEERHHQFHVSLLEGADSKNMFEFFSDLINQIKRYRYFAMQTLNSEQDALFNIDEHEMIMKLVLAKNSEEAMDLLDKHLLSSMQRIETALELETA</sequence>
<dbReference type="Gene3D" id="1.20.120.530">
    <property type="entry name" value="GntR ligand-binding domain-like"/>
    <property type="match status" value="1"/>
</dbReference>
<dbReference type="SUPFAM" id="SSF48008">
    <property type="entry name" value="GntR ligand-binding domain-like"/>
    <property type="match status" value="1"/>
</dbReference>
<keyword evidence="2" id="KW-0238">DNA-binding</keyword>
<keyword evidence="3" id="KW-0804">Transcription</keyword>
<accession>A0A0C1ZCW1</accession>
<dbReference type="InterPro" id="IPR011711">
    <property type="entry name" value="GntR_C"/>
</dbReference>
<evidence type="ECO:0000256" key="3">
    <source>
        <dbReference type="ARBA" id="ARBA00023163"/>
    </source>
</evidence>
<evidence type="ECO:0000256" key="2">
    <source>
        <dbReference type="ARBA" id="ARBA00023125"/>
    </source>
</evidence>
<evidence type="ECO:0000256" key="1">
    <source>
        <dbReference type="ARBA" id="ARBA00023015"/>
    </source>
</evidence>
<dbReference type="SMART" id="SM00895">
    <property type="entry name" value="FCD"/>
    <property type="match status" value="1"/>
</dbReference>
<dbReference type="SUPFAM" id="SSF46785">
    <property type="entry name" value="Winged helix' DNA-binding domain"/>
    <property type="match status" value="1"/>
</dbReference>
<protein>
    <submittedName>
        <fullName evidence="5">XRE family transcriptional regulator</fullName>
    </submittedName>
</protein>
<evidence type="ECO:0000313" key="5">
    <source>
        <dbReference type="EMBL" id="KIF50816.1"/>
    </source>
</evidence>
<feature type="domain" description="HTH gntR-type" evidence="4">
    <location>
        <begin position="8"/>
        <end position="75"/>
    </location>
</feature>
<comment type="caution">
    <text evidence="5">The sequence shown here is derived from an EMBL/GenBank/DDBJ whole genome shotgun (WGS) entry which is preliminary data.</text>
</comment>
<dbReference type="InterPro" id="IPR036388">
    <property type="entry name" value="WH-like_DNA-bd_sf"/>
</dbReference>
<evidence type="ECO:0000313" key="6">
    <source>
        <dbReference type="Proteomes" id="UP000031586"/>
    </source>
</evidence>
<dbReference type="EMBL" id="JPRD01000048">
    <property type="protein sequence ID" value="KIF50816.1"/>
    <property type="molecule type" value="Genomic_DNA"/>
</dbReference>
<keyword evidence="1" id="KW-0805">Transcription regulation</keyword>
<name>A0A0C1ZCW1_9VIBR</name>
<dbReference type="InterPro" id="IPR000524">
    <property type="entry name" value="Tscrpt_reg_HTH_GntR"/>
</dbReference>
<dbReference type="PANTHER" id="PTHR43537:SF20">
    <property type="entry name" value="HTH-TYPE TRANSCRIPTIONAL REPRESSOR GLAR"/>
    <property type="match status" value="1"/>
</dbReference>
<dbReference type="PANTHER" id="PTHR43537">
    <property type="entry name" value="TRANSCRIPTIONAL REGULATOR, GNTR FAMILY"/>
    <property type="match status" value="1"/>
</dbReference>
<dbReference type="SMART" id="SM00345">
    <property type="entry name" value="HTH_GNTR"/>
    <property type="match status" value="1"/>
</dbReference>
<dbReference type="Pfam" id="PF07729">
    <property type="entry name" value="FCD"/>
    <property type="match status" value="1"/>
</dbReference>
<dbReference type="Pfam" id="PF00392">
    <property type="entry name" value="GntR"/>
    <property type="match status" value="1"/>
</dbReference>
<dbReference type="PROSITE" id="PS50949">
    <property type="entry name" value="HTH_GNTR"/>
    <property type="match status" value="1"/>
</dbReference>
<proteinExistence type="predicted"/>
<evidence type="ECO:0000259" key="4">
    <source>
        <dbReference type="PROSITE" id="PS50949"/>
    </source>
</evidence>
<dbReference type="AlphaFoldDB" id="A0A0C1ZCW1"/>
<dbReference type="GeneID" id="47099437"/>
<dbReference type="PATRIC" id="fig|1229493.5.peg.4090"/>
<dbReference type="InterPro" id="IPR036390">
    <property type="entry name" value="WH_DNA-bd_sf"/>
</dbReference>